<dbReference type="AlphaFoldDB" id="A0A428MV90"/>
<dbReference type="GO" id="GO:0016618">
    <property type="term" value="F:hydroxypyruvate reductase [NAD(P)H] activity"/>
    <property type="evidence" value="ECO:0007669"/>
    <property type="project" value="UniProtKB-EC"/>
</dbReference>
<evidence type="ECO:0000259" key="10">
    <source>
        <dbReference type="Pfam" id="PF00389"/>
    </source>
</evidence>
<dbReference type="EMBL" id="RBVX01000045">
    <property type="protein sequence ID" value="RSL30006.1"/>
    <property type="molecule type" value="Genomic_DNA"/>
</dbReference>
<keyword evidence="1 9" id="KW-0560">Oxidoreductase</keyword>
<dbReference type="InterPro" id="IPR050223">
    <property type="entry name" value="D-isomer_2-hydroxyacid_DH"/>
</dbReference>
<dbReference type="GO" id="GO:0005829">
    <property type="term" value="C:cytosol"/>
    <property type="evidence" value="ECO:0007669"/>
    <property type="project" value="TreeGrafter"/>
</dbReference>
<name>A0A428MV90_9BACI</name>
<evidence type="ECO:0000256" key="8">
    <source>
        <dbReference type="ARBA" id="ARBA00073362"/>
    </source>
</evidence>
<sequence>MKDFKAVVIGELFPSPLEKLEESCDVRVWKERTPIPTDTLHEWLEDADGLISRGDVSVDEELVSAFPHLQVIAQSSVGYDNVDVQACTKKGIPFGNTPDVLVEATADLAFGLVLTSARKLHDGWDYVRNGQWNTSFDIPLGTDLYGKTLGIVGMGNIGRSVAKRAQASGMNIIYHNRKPSPKADDVGADYVAFDELLQDSDFIVVLVPLTSESKGLFGAEAFKKMKSTAHFINASRGPVVHTDDLYDALVNEDIAHAALDVTDPEPIRKDHPLTNLSNVIITPHIGSATYETRNSMSQLTVDNLLAGLQGKRLPACVNAAEVKQLS</sequence>
<dbReference type="InterPro" id="IPR006140">
    <property type="entry name" value="D-isomer_DH_NAD-bd"/>
</dbReference>
<evidence type="ECO:0000259" key="11">
    <source>
        <dbReference type="Pfam" id="PF02826"/>
    </source>
</evidence>
<dbReference type="Pfam" id="PF00389">
    <property type="entry name" value="2-Hacid_dh"/>
    <property type="match status" value="1"/>
</dbReference>
<keyword evidence="13" id="KW-1185">Reference proteome</keyword>
<dbReference type="GO" id="GO:0030267">
    <property type="term" value="F:glyoxylate reductase (NADPH) activity"/>
    <property type="evidence" value="ECO:0007669"/>
    <property type="project" value="UniProtKB-EC"/>
</dbReference>
<dbReference type="OrthoDB" id="9805416at2"/>
<dbReference type="GO" id="GO:0051287">
    <property type="term" value="F:NAD binding"/>
    <property type="evidence" value="ECO:0007669"/>
    <property type="project" value="InterPro"/>
</dbReference>
<dbReference type="CDD" id="cd05301">
    <property type="entry name" value="GDH"/>
    <property type="match status" value="1"/>
</dbReference>
<dbReference type="Gene3D" id="3.40.50.720">
    <property type="entry name" value="NAD(P)-binding Rossmann-like Domain"/>
    <property type="match status" value="2"/>
</dbReference>
<feature type="domain" description="D-isomer specific 2-hydroxyacid dehydrogenase NAD-binding" evidence="11">
    <location>
        <begin position="110"/>
        <end position="286"/>
    </location>
</feature>
<dbReference type="Pfam" id="PF02826">
    <property type="entry name" value="2-Hacid_dh_C"/>
    <property type="match status" value="1"/>
</dbReference>
<dbReference type="EC" id="1.1.1.81" evidence="7"/>
<dbReference type="FunFam" id="3.40.50.720:FF:000026">
    <property type="entry name" value="Glyoxylate/hydroxypyruvate reductase B"/>
    <property type="match status" value="1"/>
</dbReference>
<dbReference type="Proteomes" id="UP000275076">
    <property type="component" value="Unassembled WGS sequence"/>
</dbReference>
<dbReference type="InterPro" id="IPR036291">
    <property type="entry name" value="NAD(P)-bd_dom_sf"/>
</dbReference>
<evidence type="ECO:0000256" key="2">
    <source>
        <dbReference type="ARBA" id="ARBA00051801"/>
    </source>
</evidence>
<organism evidence="12 13">
    <name type="scientific">Salibacterium salarium</name>
    <dbReference type="NCBI Taxonomy" id="284579"/>
    <lineage>
        <taxon>Bacteria</taxon>
        <taxon>Bacillati</taxon>
        <taxon>Bacillota</taxon>
        <taxon>Bacilli</taxon>
        <taxon>Bacillales</taxon>
        <taxon>Bacillaceae</taxon>
    </lineage>
</organism>
<accession>A0A428MV90</accession>
<dbReference type="RefSeq" id="WP_125561484.1">
    <property type="nucleotide sequence ID" value="NZ_RBVX01000045.1"/>
</dbReference>
<dbReference type="SUPFAM" id="SSF51735">
    <property type="entry name" value="NAD(P)-binding Rossmann-fold domains"/>
    <property type="match status" value="1"/>
</dbReference>
<dbReference type="PANTHER" id="PTHR10996:SF257">
    <property type="entry name" value="GLYOXYLATE REDUCTASE 1"/>
    <property type="match status" value="1"/>
</dbReference>
<dbReference type="InterPro" id="IPR029752">
    <property type="entry name" value="D-isomer_DH_CS1"/>
</dbReference>
<reference evidence="12 13" key="1">
    <citation type="submission" date="2018-10" db="EMBL/GenBank/DDBJ databases">
        <title>Draft genome sequence of Bacillus salarius IM0101, isolated from a hypersaline soil in Inner Mongolia, China.</title>
        <authorList>
            <person name="Yamprayoonswat W."/>
            <person name="Boonvisut S."/>
            <person name="Jumpathong W."/>
            <person name="Sittihan S."/>
            <person name="Ruangsuj P."/>
            <person name="Wanthongcharoen S."/>
            <person name="Thongpramul N."/>
            <person name="Pimmason S."/>
            <person name="Yu B."/>
            <person name="Yasawong M."/>
        </authorList>
    </citation>
    <scope>NUCLEOTIDE SEQUENCE [LARGE SCALE GENOMIC DNA]</scope>
    <source>
        <strain evidence="12 13">IM0101</strain>
    </source>
</reference>
<feature type="domain" description="D-isomer specific 2-hydroxyacid dehydrogenase catalytic" evidence="10">
    <location>
        <begin position="12"/>
        <end position="318"/>
    </location>
</feature>
<dbReference type="PROSITE" id="PS00065">
    <property type="entry name" value="D_2_HYDROXYACID_DH_1"/>
    <property type="match status" value="1"/>
</dbReference>
<evidence type="ECO:0000313" key="13">
    <source>
        <dbReference type="Proteomes" id="UP000275076"/>
    </source>
</evidence>
<comment type="caution">
    <text evidence="12">The sequence shown here is derived from an EMBL/GenBank/DDBJ whole genome shotgun (WGS) entry which is preliminary data.</text>
</comment>
<proteinExistence type="inferred from homology"/>
<comment type="catalytic activity">
    <reaction evidence="3">
        <text>(R)-glycerate + NADP(+) = 3-hydroxypyruvate + NADPH + H(+)</text>
        <dbReference type="Rhea" id="RHEA:18657"/>
        <dbReference type="ChEBI" id="CHEBI:15378"/>
        <dbReference type="ChEBI" id="CHEBI:16659"/>
        <dbReference type="ChEBI" id="CHEBI:17180"/>
        <dbReference type="ChEBI" id="CHEBI:57783"/>
        <dbReference type="ChEBI" id="CHEBI:58349"/>
        <dbReference type="EC" id="1.1.1.81"/>
    </reaction>
</comment>
<comment type="similarity">
    <text evidence="5">Belongs to the D-isomer specific 2-hydroxyacid dehydrogenase family. GhrB subfamily.</text>
</comment>
<dbReference type="EC" id="1.1.1.79" evidence="6"/>
<evidence type="ECO:0000256" key="4">
    <source>
        <dbReference type="ARBA" id="ARBA00052769"/>
    </source>
</evidence>
<dbReference type="InterPro" id="IPR006139">
    <property type="entry name" value="D-isomer_2_OHA_DH_cat_dom"/>
</dbReference>
<gene>
    <name evidence="12" type="ORF">D7Z54_28295</name>
</gene>
<comment type="catalytic activity">
    <reaction evidence="2">
        <text>(R)-glycerate + NAD(+) = 3-hydroxypyruvate + NADH + H(+)</text>
        <dbReference type="Rhea" id="RHEA:17905"/>
        <dbReference type="ChEBI" id="CHEBI:15378"/>
        <dbReference type="ChEBI" id="CHEBI:16659"/>
        <dbReference type="ChEBI" id="CHEBI:17180"/>
        <dbReference type="ChEBI" id="CHEBI:57540"/>
        <dbReference type="ChEBI" id="CHEBI:57945"/>
        <dbReference type="EC" id="1.1.1.81"/>
    </reaction>
</comment>
<evidence type="ECO:0000256" key="1">
    <source>
        <dbReference type="ARBA" id="ARBA00023002"/>
    </source>
</evidence>
<dbReference type="PANTHER" id="PTHR10996">
    <property type="entry name" value="2-HYDROXYACID DEHYDROGENASE-RELATED"/>
    <property type="match status" value="1"/>
</dbReference>
<protein>
    <recommendedName>
        <fullName evidence="8">Glyoxylate/hydroxypyruvate reductase B</fullName>
        <ecNumber evidence="6">1.1.1.79</ecNumber>
        <ecNumber evidence="7">1.1.1.81</ecNumber>
    </recommendedName>
</protein>
<evidence type="ECO:0000256" key="6">
    <source>
        <dbReference type="ARBA" id="ARBA00066661"/>
    </source>
</evidence>
<evidence type="ECO:0000256" key="3">
    <source>
        <dbReference type="ARBA" id="ARBA00052239"/>
    </source>
</evidence>
<evidence type="ECO:0000256" key="9">
    <source>
        <dbReference type="RuleBase" id="RU003719"/>
    </source>
</evidence>
<evidence type="ECO:0000256" key="5">
    <source>
        <dbReference type="ARBA" id="ARBA00061278"/>
    </source>
</evidence>
<evidence type="ECO:0000256" key="7">
    <source>
        <dbReference type="ARBA" id="ARBA00066674"/>
    </source>
</evidence>
<evidence type="ECO:0000313" key="12">
    <source>
        <dbReference type="EMBL" id="RSL30006.1"/>
    </source>
</evidence>
<comment type="catalytic activity">
    <reaction evidence="4">
        <text>glycolate + NADP(+) = glyoxylate + NADPH + H(+)</text>
        <dbReference type="Rhea" id="RHEA:10992"/>
        <dbReference type="ChEBI" id="CHEBI:15378"/>
        <dbReference type="ChEBI" id="CHEBI:29805"/>
        <dbReference type="ChEBI" id="CHEBI:36655"/>
        <dbReference type="ChEBI" id="CHEBI:57783"/>
        <dbReference type="ChEBI" id="CHEBI:58349"/>
        <dbReference type="EC" id="1.1.1.79"/>
    </reaction>
</comment>
<dbReference type="SUPFAM" id="SSF52283">
    <property type="entry name" value="Formate/glycerate dehydrogenase catalytic domain-like"/>
    <property type="match status" value="1"/>
</dbReference>